<dbReference type="InterPro" id="IPR013766">
    <property type="entry name" value="Thioredoxin_domain"/>
</dbReference>
<accession>A0A6N0HT07</accession>
<dbReference type="AlphaFoldDB" id="A0A6N0HT07"/>
<sequence length="163" mass="18006">MRLLLIPILSLLISLQAAAVELTPAQNLQADAANARAQGLPILLVFSAAHCPFCDLLDEEILKPMMISGDYTDKVILRNVDLDEYDTITDFEGRKSDPASLAQQYDINMTPTMLLLDPRGRELVKRIRGIGGAIEYFGADLDIEIDKARKKLRSREAAVSPLP</sequence>
<keyword evidence="4" id="KW-1185">Reference proteome</keyword>
<proteinExistence type="predicted"/>
<dbReference type="Pfam" id="PF13098">
    <property type="entry name" value="Thioredoxin_2"/>
    <property type="match status" value="1"/>
</dbReference>
<dbReference type="SUPFAM" id="SSF52833">
    <property type="entry name" value="Thioredoxin-like"/>
    <property type="match status" value="1"/>
</dbReference>
<feature type="domain" description="Thioredoxin" evidence="2">
    <location>
        <begin position="11"/>
        <end position="150"/>
    </location>
</feature>
<evidence type="ECO:0000259" key="2">
    <source>
        <dbReference type="PROSITE" id="PS51352"/>
    </source>
</evidence>
<organism evidence="3 4">
    <name type="scientific">Candidatus Reidiella endopervernicosa</name>
    <dbReference type="NCBI Taxonomy" id="2738883"/>
    <lineage>
        <taxon>Bacteria</taxon>
        <taxon>Pseudomonadati</taxon>
        <taxon>Pseudomonadota</taxon>
        <taxon>Gammaproteobacteria</taxon>
        <taxon>Candidatus Reidiella</taxon>
    </lineage>
</organism>
<dbReference type="KEGG" id="rev:HUE57_03950"/>
<dbReference type="Gene3D" id="3.40.30.10">
    <property type="entry name" value="Glutaredoxin"/>
    <property type="match status" value="1"/>
</dbReference>
<feature type="chain" id="PRO_5026798167" evidence="1">
    <location>
        <begin position="20"/>
        <end position="163"/>
    </location>
</feature>
<dbReference type="Proteomes" id="UP000509658">
    <property type="component" value="Chromosome"/>
</dbReference>
<name>A0A6N0HT07_9GAMM</name>
<dbReference type="InterPro" id="IPR012336">
    <property type="entry name" value="Thioredoxin-like_fold"/>
</dbReference>
<evidence type="ECO:0000313" key="4">
    <source>
        <dbReference type="Proteomes" id="UP000509658"/>
    </source>
</evidence>
<evidence type="ECO:0000256" key="1">
    <source>
        <dbReference type="SAM" id="SignalP"/>
    </source>
</evidence>
<evidence type="ECO:0000313" key="3">
    <source>
        <dbReference type="EMBL" id="QKQ25545.1"/>
    </source>
</evidence>
<dbReference type="RefSeq" id="WP_078484318.1">
    <property type="nucleotide sequence ID" value="NZ_CP054491.1"/>
</dbReference>
<dbReference type="PROSITE" id="PS51352">
    <property type="entry name" value="THIOREDOXIN_2"/>
    <property type="match status" value="1"/>
</dbReference>
<gene>
    <name evidence="3" type="ORF">HUE57_03950</name>
</gene>
<reference evidence="3 4" key="1">
    <citation type="submission" date="2020-05" db="EMBL/GenBank/DDBJ databases">
        <title>Horizontal transmission and recombination maintain forever young bacterial symbiont genomes.</title>
        <authorList>
            <person name="Russell S.L."/>
            <person name="Pepper-Tunick E."/>
            <person name="Svedberg J."/>
            <person name="Byrne A."/>
            <person name="Ruelas Castillo J."/>
            <person name="Vollmers C."/>
            <person name="Beinart R.A."/>
            <person name="Corbett-Detig R."/>
        </authorList>
    </citation>
    <scope>NUCLEOTIDE SEQUENCE [LARGE SCALE GENOMIC DNA]</scope>
    <source>
        <strain evidence="3">Santa_Monica_outfall</strain>
    </source>
</reference>
<dbReference type="EMBL" id="CP054491">
    <property type="protein sequence ID" value="QKQ25545.1"/>
    <property type="molecule type" value="Genomic_DNA"/>
</dbReference>
<protein>
    <submittedName>
        <fullName evidence="3">Thioredoxin fold domain-containing protein</fullName>
    </submittedName>
</protein>
<keyword evidence="1" id="KW-0732">Signal</keyword>
<dbReference type="InterPro" id="IPR036249">
    <property type="entry name" value="Thioredoxin-like_sf"/>
</dbReference>
<feature type="signal peptide" evidence="1">
    <location>
        <begin position="1"/>
        <end position="19"/>
    </location>
</feature>